<dbReference type="GO" id="GO:1990351">
    <property type="term" value="C:transporter complex"/>
    <property type="evidence" value="ECO:0007669"/>
    <property type="project" value="TreeGrafter"/>
</dbReference>
<protein>
    <recommendedName>
        <fullName evidence="3">LPS-assembly protein LptD</fullName>
    </recommendedName>
</protein>
<comment type="caution">
    <text evidence="1">The sequence shown here is derived from an EMBL/GenBank/DDBJ whole genome shotgun (WGS) entry which is preliminary data.</text>
</comment>
<dbReference type="Proteomes" id="UP000178449">
    <property type="component" value="Unassembled WGS sequence"/>
</dbReference>
<evidence type="ECO:0000313" key="2">
    <source>
        <dbReference type="Proteomes" id="UP000178449"/>
    </source>
</evidence>
<sequence>MQKLLLVVFLILAPWVLWAQGSVVLEGELYRFDKDNNTLYYTNPRATFDKAILMANNLVYKKDQGLLEFDGNILVRSPEFLITAERGNYNLQTKEMTFEEVSLYDYVNLTYLRAKKVVKVDAEIFDIFDAKLTLCSPEDPAWAFESDYIRYDIDNFAYSVNTLLLFNDLPIFYTPIASWPTKKGRATGFLAPVISSKRGNVDKGKNYGARAQLPYFIAFDKDHDLTVTPDQIEKRGTGLGLEYAYAFVPGMSGLIKTWYLDESKTDRDLTFENLGSKTADQVDLRPTRYNYSFDHRQNIPWGGQLFLHQTGRSDNELEKEYLDLLIGQQPRLARSASVVLPWEGGGLNITHEKGDQFLYPSVFDRGTDLDTHLNRNLVVTANKRFSGVGGTALSLATSGGWTDFERRYGWRGGLSQGSLEGQFPFNLDFLNLIPFYRADVYQYSPNYAFSPGETSTSGFEAKPQAFGWVLGKKRIEANFELFKVFADQKGIGRSRLGLRPKLIYEEVDDIDQRKGLALTPSNHVFTPDNFDPMATSRFADYSRWAPMFSAPIYGYRVFTFRWEANYLIKNPLNQQVRSLFNLAISDPYNLNREQTLAQINAKYLGPQIPEALQETSLGNRRMPLKIELGLNPSESFSTGLFYRFDHELGRVIENRYSVGAASFEGHRLDLGYTNNTKAYMELDGINRAASKSYTLNQLLQLGNRSSLNFNGQWDLSRAEPALLYGTLSDVERLDRQLTFAKLELHLGHQCFDYILGFTEQVVTRTQNNRNFETVEQVFSASMNLAKWPSSVNPYQRKMDINRF</sequence>
<dbReference type="EMBL" id="MFNE01000053">
    <property type="protein sequence ID" value="OGG93027.1"/>
    <property type="molecule type" value="Genomic_DNA"/>
</dbReference>
<dbReference type="InterPro" id="IPR050218">
    <property type="entry name" value="LptD"/>
</dbReference>
<dbReference type="GO" id="GO:0009279">
    <property type="term" value="C:cell outer membrane"/>
    <property type="evidence" value="ECO:0007669"/>
    <property type="project" value="TreeGrafter"/>
</dbReference>
<evidence type="ECO:0008006" key="3">
    <source>
        <dbReference type="Google" id="ProtNLM"/>
    </source>
</evidence>
<organism evidence="1 2">
    <name type="scientific">Candidatus Lambdaproteobacteria bacterium RIFOXYD2_FULL_50_16</name>
    <dbReference type="NCBI Taxonomy" id="1817772"/>
    <lineage>
        <taxon>Bacteria</taxon>
        <taxon>Pseudomonadati</taxon>
        <taxon>Pseudomonadota</taxon>
        <taxon>Candidatus Lambdaproteobacteria</taxon>
    </lineage>
</organism>
<reference evidence="1 2" key="1">
    <citation type="journal article" date="2016" name="Nat. Commun.">
        <title>Thousands of microbial genomes shed light on interconnected biogeochemical processes in an aquifer system.</title>
        <authorList>
            <person name="Anantharaman K."/>
            <person name="Brown C.T."/>
            <person name="Hug L.A."/>
            <person name="Sharon I."/>
            <person name="Castelle C.J."/>
            <person name="Probst A.J."/>
            <person name="Thomas B.C."/>
            <person name="Singh A."/>
            <person name="Wilkins M.J."/>
            <person name="Karaoz U."/>
            <person name="Brodie E.L."/>
            <person name="Williams K.H."/>
            <person name="Hubbard S.S."/>
            <person name="Banfield J.F."/>
        </authorList>
    </citation>
    <scope>NUCLEOTIDE SEQUENCE [LARGE SCALE GENOMIC DNA]</scope>
</reference>
<proteinExistence type="predicted"/>
<accession>A0A1F6G4I8</accession>
<dbReference type="PANTHER" id="PTHR30189">
    <property type="entry name" value="LPS-ASSEMBLY PROTEIN"/>
    <property type="match status" value="1"/>
</dbReference>
<evidence type="ECO:0000313" key="1">
    <source>
        <dbReference type="EMBL" id="OGG93027.1"/>
    </source>
</evidence>
<name>A0A1F6G4I8_9PROT</name>
<dbReference type="STRING" id="1817772.A2527_13905"/>
<dbReference type="PANTHER" id="PTHR30189:SF1">
    <property type="entry name" value="LPS-ASSEMBLY PROTEIN LPTD"/>
    <property type="match status" value="1"/>
</dbReference>
<gene>
    <name evidence="1" type="ORF">A2527_13905</name>
</gene>
<dbReference type="AlphaFoldDB" id="A0A1F6G4I8"/>